<dbReference type="SUPFAM" id="SSF47741">
    <property type="entry name" value="CO dehydrogenase ISP C-domain like"/>
    <property type="match status" value="1"/>
</dbReference>
<dbReference type="InterPro" id="IPR001041">
    <property type="entry name" value="2Fe-2S_ferredoxin-type"/>
</dbReference>
<protein>
    <submittedName>
        <fullName evidence="6">Xanthine dehydrogenase iron-sulfur subunit / Xanthine dehydrogenase, molybdenum binding subunit</fullName>
        <ecNumber evidence="6">1.17.1.4</ecNumber>
    </submittedName>
</protein>
<organism evidence="6">
    <name type="scientific">hydrothermal vent metagenome</name>
    <dbReference type="NCBI Taxonomy" id="652676"/>
    <lineage>
        <taxon>unclassified sequences</taxon>
        <taxon>metagenomes</taxon>
        <taxon>ecological metagenomes</taxon>
    </lineage>
</organism>
<dbReference type="Pfam" id="PF01315">
    <property type="entry name" value="Ald_Xan_dh_C"/>
    <property type="match status" value="1"/>
</dbReference>
<dbReference type="PROSITE" id="PS51085">
    <property type="entry name" value="2FE2S_FER_2"/>
    <property type="match status" value="1"/>
</dbReference>
<dbReference type="GO" id="GO:0051537">
    <property type="term" value="F:2 iron, 2 sulfur cluster binding"/>
    <property type="evidence" value="ECO:0007669"/>
    <property type="project" value="InterPro"/>
</dbReference>
<dbReference type="GO" id="GO:0005506">
    <property type="term" value="F:iron ion binding"/>
    <property type="evidence" value="ECO:0007669"/>
    <property type="project" value="InterPro"/>
</dbReference>
<feature type="domain" description="2Fe-2S ferredoxin-type" evidence="5">
    <location>
        <begin position="2"/>
        <end position="78"/>
    </location>
</feature>
<dbReference type="InterPro" id="IPR008274">
    <property type="entry name" value="AldOxase/xan_DH_MoCoBD1"/>
</dbReference>
<dbReference type="PANTHER" id="PTHR11908">
    <property type="entry name" value="XANTHINE DEHYDROGENASE"/>
    <property type="match status" value="1"/>
</dbReference>
<dbReference type="Pfam" id="PF01799">
    <property type="entry name" value="Fer2_2"/>
    <property type="match status" value="1"/>
</dbReference>
<dbReference type="InterPro" id="IPR002888">
    <property type="entry name" value="2Fe-2S-bd"/>
</dbReference>
<evidence type="ECO:0000259" key="5">
    <source>
        <dbReference type="PROSITE" id="PS51085"/>
    </source>
</evidence>
<dbReference type="Pfam" id="PF00111">
    <property type="entry name" value="Fer2"/>
    <property type="match status" value="1"/>
</dbReference>
<dbReference type="EC" id="1.17.1.4" evidence="6"/>
<dbReference type="InterPro" id="IPR006058">
    <property type="entry name" value="2Fe2S_fd_BS"/>
</dbReference>
<dbReference type="GO" id="GO:0004854">
    <property type="term" value="F:xanthine dehydrogenase activity"/>
    <property type="evidence" value="ECO:0007669"/>
    <property type="project" value="UniProtKB-EC"/>
</dbReference>
<dbReference type="PANTHER" id="PTHR11908:SF157">
    <property type="entry name" value="XANTHINE DEHYDROGENASE SUBUNIT D-RELATED"/>
    <property type="match status" value="1"/>
</dbReference>
<dbReference type="InterPro" id="IPR036856">
    <property type="entry name" value="Ald_Oxase/Xan_DH_a/b_sf"/>
</dbReference>
<dbReference type="Gene3D" id="3.10.20.30">
    <property type="match status" value="1"/>
</dbReference>
<dbReference type="SUPFAM" id="SSF54665">
    <property type="entry name" value="CO dehydrogenase molybdoprotein N-domain-like"/>
    <property type="match status" value="1"/>
</dbReference>
<proteinExistence type="inferred from homology"/>
<reference evidence="6" key="1">
    <citation type="submission" date="2018-06" db="EMBL/GenBank/DDBJ databases">
        <authorList>
            <person name="Zhirakovskaya E."/>
        </authorList>
    </citation>
    <scope>NUCLEOTIDE SEQUENCE</scope>
</reference>
<gene>
    <name evidence="6" type="ORF">MNBD_ALPHA08-40</name>
</gene>
<dbReference type="Gene3D" id="3.90.1170.50">
    <property type="entry name" value="Aldehyde oxidase/xanthine dehydrogenase, a/b hammerhead"/>
    <property type="match status" value="1"/>
</dbReference>
<dbReference type="SUPFAM" id="SSF56003">
    <property type="entry name" value="Molybdenum cofactor-binding domain"/>
    <property type="match status" value="1"/>
</dbReference>
<dbReference type="SMART" id="SM01008">
    <property type="entry name" value="Ald_Xan_dh_C"/>
    <property type="match status" value="1"/>
</dbReference>
<dbReference type="InterPro" id="IPR046867">
    <property type="entry name" value="AldOxase/xan_DH_MoCoBD2"/>
</dbReference>
<accession>A0A3B0S430</accession>
<evidence type="ECO:0000256" key="2">
    <source>
        <dbReference type="ARBA" id="ARBA00022723"/>
    </source>
</evidence>
<evidence type="ECO:0000256" key="3">
    <source>
        <dbReference type="ARBA" id="ARBA00023002"/>
    </source>
</evidence>
<keyword evidence="2" id="KW-0479">Metal-binding</keyword>
<dbReference type="InterPro" id="IPR036010">
    <property type="entry name" value="2Fe-2S_ferredoxin-like_sf"/>
</dbReference>
<keyword evidence="3 6" id="KW-0560">Oxidoreductase</keyword>
<keyword evidence="4" id="KW-0408">Iron</keyword>
<evidence type="ECO:0000256" key="1">
    <source>
        <dbReference type="ARBA" id="ARBA00006849"/>
    </source>
</evidence>
<dbReference type="AlphaFoldDB" id="A0A3B0S430"/>
<dbReference type="EMBL" id="UOEC01000151">
    <property type="protein sequence ID" value="VAV97851.1"/>
    <property type="molecule type" value="Genomic_DNA"/>
</dbReference>
<dbReference type="InterPro" id="IPR037165">
    <property type="entry name" value="AldOxase/xan_DH_Mopterin-bd_sf"/>
</dbReference>
<dbReference type="SUPFAM" id="SSF54292">
    <property type="entry name" value="2Fe-2S ferredoxin-like"/>
    <property type="match status" value="1"/>
</dbReference>
<evidence type="ECO:0000256" key="4">
    <source>
        <dbReference type="ARBA" id="ARBA00023004"/>
    </source>
</evidence>
<dbReference type="Pfam" id="PF02738">
    <property type="entry name" value="MoCoBD_1"/>
    <property type="match status" value="1"/>
</dbReference>
<dbReference type="Gene3D" id="3.30.365.10">
    <property type="entry name" value="Aldehyde oxidase/xanthine dehydrogenase, molybdopterin binding domain"/>
    <property type="match status" value="4"/>
</dbReference>
<dbReference type="PROSITE" id="PS00197">
    <property type="entry name" value="2FE2S_FER_1"/>
    <property type="match status" value="1"/>
</dbReference>
<sequence>MTATSFTLNGSLVTSKAPLGQRLSAVLRDEVSLTGTKVGCDAGDCGACTVLIDGNPVCACLTALGQVRDCNITTVEGLASNGSLSRLQNSFLHFGAAQCGICTPGMLVSAQSLLDKNPQPSRPEVEDALGGVLCRCTGYTKIIDAVVHASGLNATAPAPLAGETVGSAIRHLDGCPKVTGQLAFGADIVPENAVLVRVIRSPHHHADFTIGDLEKFKQANPEILEVFTASDIPGKNCFGVIPPFADQPVFAEKTTRHRGEAIAAVVGEPDAIRALDETGFPVEWQIKPHTLVPDQAIKPDALLLHENRDGNILVRGLVQRGKADKALKGAAHTVTVSTSTPFIEHAYIEPEAGFAIRVGDRLEVHASTQATHMDRESLAEIMGMELADIRVVPTACGGGFGAKIDISMQPFVALAAWKLNRPATICYSRTESMQSTTKRHPSQIELTVGCDKDGKIKGFAFDGTFNTGAYASWGPTVANRVPVHASGPYFTADYCATSLAVHTNAPPAGAFRGFGVPQSAIAQECAFDELADKAGIDRLEFRLLNALDNGMTTITGQVLECGVGIKQCLQTLKPAWQKANEKAREFNRNTNGSPLRKGVGIASCWYGCGNTSLPNPSTVRIGIKRDGQIVLHQGAMDIGQGSNTVITQIAADALGVSVDVIERVDCDTDLTPDAGKTSASRQTYVTGEATRRAGEALRAKVLRHGNVQDITAIDFSTFDEDEFGYVLMAQETYDPPTSPLDKNGQGNPYAVFGYGAQLVELTVDTGLGTVKLNHITTAHDVGKAINPMLVEGQIEGGVAQGIGMALMEDYQPGITENLHDYLIPTIGDMPTFEHHIIEVKDPEGPYGAKGLGEHVLIPTAPAIINAIRDATGAVVYDLPATPDKVLAAIREDTP</sequence>
<dbReference type="InterPro" id="IPR012675">
    <property type="entry name" value="Beta-grasp_dom_sf"/>
</dbReference>
<dbReference type="Pfam" id="PF20256">
    <property type="entry name" value="MoCoBD_2"/>
    <property type="match status" value="1"/>
</dbReference>
<evidence type="ECO:0000313" key="6">
    <source>
        <dbReference type="EMBL" id="VAV97851.1"/>
    </source>
</evidence>
<dbReference type="InterPro" id="IPR000674">
    <property type="entry name" value="Ald_Oxase/Xan_DH_a/b"/>
</dbReference>
<name>A0A3B0S430_9ZZZZ</name>
<comment type="similarity">
    <text evidence="1">Belongs to the xanthine dehydrogenase family.</text>
</comment>
<dbReference type="InterPro" id="IPR036884">
    <property type="entry name" value="2Fe-2S-bd_dom_sf"/>
</dbReference>
<dbReference type="Gene3D" id="1.10.150.120">
    <property type="entry name" value="[2Fe-2S]-binding domain"/>
    <property type="match status" value="1"/>
</dbReference>
<dbReference type="InterPro" id="IPR016208">
    <property type="entry name" value="Ald_Oxase/xanthine_DH-like"/>
</dbReference>